<accession>A0A2N5ZGP5</accession>
<feature type="domain" description="Glycogen debranching enzyme bacterial and archaeal type N-terminal" evidence="2">
    <location>
        <begin position="16"/>
        <end position="229"/>
    </location>
</feature>
<name>A0A2N5ZGP5_MUIH1</name>
<dbReference type="InterPro" id="IPR010401">
    <property type="entry name" value="AGL/Gdb1"/>
</dbReference>
<dbReference type="Pfam" id="PF12439">
    <property type="entry name" value="GDE_N"/>
    <property type="match status" value="1"/>
</dbReference>
<dbReference type="PANTHER" id="PTHR10569:SF2">
    <property type="entry name" value="GLYCOGEN DEBRANCHING ENZYME"/>
    <property type="match status" value="1"/>
</dbReference>
<dbReference type="SUPFAM" id="SSF48208">
    <property type="entry name" value="Six-hairpin glycosidases"/>
    <property type="match status" value="1"/>
</dbReference>
<dbReference type="Gene3D" id="1.50.10.10">
    <property type="match status" value="1"/>
</dbReference>
<evidence type="ECO:0000259" key="2">
    <source>
        <dbReference type="Pfam" id="PF12439"/>
    </source>
</evidence>
<dbReference type="InterPro" id="IPR008928">
    <property type="entry name" value="6-hairpin_glycosidase_sf"/>
</dbReference>
<dbReference type="Pfam" id="PF06202">
    <property type="entry name" value="GDE_C"/>
    <property type="match status" value="1"/>
</dbReference>
<comment type="caution">
    <text evidence="3">The sequence shown here is derived from an EMBL/GenBank/DDBJ whole genome shotgun (WGS) entry which is preliminary data.</text>
</comment>
<dbReference type="GO" id="GO:0005980">
    <property type="term" value="P:glycogen catabolic process"/>
    <property type="evidence" value="ECO:0007669"/>
    <property type="project" value="InterPro"/>
</dbReference>
<evidence type="ECO:0008006" key="5">
    <source>
        <dbReference type="Google" id="ProtNLM"/>
    </source>
</evidence>
<evidence type="ECO:0000313" key="3">
    <source>
        <dbReference type="EMBL" id="PLX17804.1"/>
    </source>
</evidence>
<dbReference type="Proteomes" id="UP000234857">
    <property type="component" value="Unassembled WGS sequence"/>
</dbReference>
<dbReference type="EMBL" id="PKTG01000082">
    <property type="protein sequence ID" value="PLX17804.1"/>
    <property type="molecule type" value="Genomic_DNA"/>
</dbReference>
<sequence>MLFSSEKENILNHIDKEWLLTYGNGSYTLNNLFLIQSRRYHSLFSFAKRPPTDRHSIFNSFDETINIDGVFYNLFSVRTDKDKIFPEGHLYIKEISIKADCIIWIYDINDLILEKRLSTNKKENSLDIRYRIKKIPKDFKNISIYFRPFLEDRKSENIDFSPGDFFKIHKKLINDNFQLSSQPDCEFIEETYTKDIFLKKEDDYKMEKCRLKVSSPGYFRFELKDRKEIIFHFSEIIEKNRFEIKSKHISDDPLINSLYDHSLSFITKKDKQYFIMAGYPWFGPWGRDTFISLPGLAILTQHTDIAENIIDSFARLEKNGIIPNTIQENTEHLYNTVDASLWMINSIYQLYKNTNKDEIIKKYFSIINRIIFEYRKGTINNIHMDKSDSLIYAGKKNTQLTWMDAKNQGKAFTPRWGKAVEINALWYNALCILRLFSEKLGLNDNINNLNSLIDRVKRSFIINFWNEEKGYLYDFINEERKDDSLRPNMLYAVSLPFPVIDDTIKVKKVFEASKKLFNKYALRSLSKNHKDYKGEYKGDWFQRDSTYHQGTAWPFLLGVYLEAWIKSEENSSEVKEQVRDFITRYLDENMKIMGIGFIPELFNGDAPYIPHGTPMQAWSSAEILRIYLMYLT</sequence>
<protein>
    <recommendedName>
        <fullName evidence="5">Glycogen debranching protein</fullName>
    </recommendedName>
</protein>
<evidence type="ECO:0000313" key="4">
    <source>
        <dbReference type="Proteomes" id="UP000234857"/>
    </source>
</evidence>
<reference evidence="3 4" key="1">
    <citation type="submission" date="2017-11" db="EMBL/GenBank/DDBJ databases">
        <title>Genome-resolved metagenomics identifies genetic mobility, metabolic interactions, and unexpected diversity in perchlorate-reducing communities.</title>
        <authorList>
            <person name="Barnum T.P."/>
            <person name="Figueroa I.A."/>
            <person name="Carlstrom C.I."/>
            <person name="Lucas L.N."/>
            <person name="Engelbrektson A.L."/>
            <person name="Coates J.D."/>
        </authorList>
    </citation>
    <scope>NUCLEOTIDE SEQUENCE [LARGE SCALE GENOMIC DNA]</scope>
    <source>
        <strain evidence="3">BM706</strain>
    </source>
</reference>
<dbReference type="InterPro" id="IPR024742">
    <property type="entry name" value="Glycogen_debranch_N"/>
</dbReference>
<gene>
    <name evidence="3" type="ORF">C0601_06290</name>
</gene>
<dbReference type="PANTHER" id="PTHR10569">
    <property type="entry name" value="GLYCOGEN DEBRANCHING ENZYME"/>
    <property type="match status" value="1"/>
</dbReference>
<organism evidence="3 4">
    <name type="scientific">Muiribacterium halophilum</name>
    <dbReference type="NCBI Taxonomy" id="2053465"/>
    <lineage>
        <taxon>Bacteria</taxon>
        <taxon>Candidatus Muiribacteriota</taxon>
        <taxon>Candidatus Muiribacteriia</taxon>
        <taxon>Candidatus Muiribacteriales</taxon>
        <taxon>Candidatus Muiribacteriaceae</taxon>
        <taxon>Candidatus Muiribacterium</taxon>
    </lineage>
</organism>
<feature type="domain" description="Glycogen debranching enzyme C-terminal" evidence="1">
    <location>
        <begin position="262"/>
        <end position="625"/>
    </location>
</feature>
<dbReference type="GO" id="GO:0004135">
    <property type="term" value="F:amylo-alpha-1,6-glucosidase activity"/>
    <property type="evidence" value="ECO:0007669"/>
    <property type="project" value="InterPro"/>
</dbReference>
<dbReference type="InterPro" id="IPR012341">
    <property type="entry name" value="6hp_glycosidase-like_sf"/>
</dbReference>
<proteinExistence type="predicted"/>
<evidence type="ECO:0000259" key="1">
    <source>
        <dbReference type="Pfam" id="PF06202"/>
    </source>
</evidence>
<dbReference type="GO" id="GO:0004134">
    <property type="term" value="F:4-alpha-glucanotransferase activity"/>
    <property type="evidence" value="ECO:0007669"/>
    <property type="project" value="InterPro"/>
</dbReference>
<dbReference type="InterPro" id="IPR032790">
    <property type="entry name" value="GDE_C"/>
</dbReference>
<dbReference type="AlphaFoldDB" id="A0A2N5ZGP5"/>